<gene>
    <name evidence="13" type="primary">srtK</name>
    <name evidence="13" type="ORF">SAMEA4412692_00445</name>
</gene>
<proteinExistence type="predicted"/>
<keyword evidence="9" id="KW-0902">Two-component regulatory system</keyword>
<dbReference type="SMART" id="SM00387">
    <property type="entry name" value="HATPase_c"/>
    <property type="match status" value="1"/>
</dbReference>
<evidence type="ECO:0000256" key="4">
    <source>
        <dbReference type="ARBA" id="ARBA00022553"/>
    </source>
</evidence>
<name>A0A239SNW1_9STRE</name>
<dbReference type="CDD" id="cd00082">
    <property type="entry name" value="HisKA"/>
    <property type="match status" value="1"/>
</dbReference>
<keyword evidence="8 11" id="KW-1133">Transmembrane helix</keyword>
<dbReference type="InterPro" id="IPR036097">
    <property type="entry name" value="HisK_dim/P_sf"/>
</dbReference>
<evidence type="ECO:0000256" key="1">
    <source>
        <dbReference type="ARBA" id="ARBA00000085"/>
    </source>
</evidence>
<dbReference type="Pfam" id="PF02518">
    <property type="entry name" value="HATPase_c"/>
    <property type="match status" value="1"/>
</dbReference>
<keyword evidence="7" id="KW-0418">Kinase</keyword>
<evidence type="ECO:0000256" key="2">
    <source>
        <dbReference type="ARBA" id="ARBA00004141"/>
    </source>
</evidence>
<accession>A0A239SNW1</accession>
<dbReference type="Pfam" id="PF00512">
    <property type="entry name" value="HisKA"/>
    <property type="match status" value="1"/>
</dbReference>
<dbReference type="PRINTS" id="PR01780">
    <property type="entry name" value="LANTIREGPROT"/>
</dbReference>
<dbReference type="SUPFAM" id="SSF47384">
    <property type="entry name" value="Homodimeric domain of signal transducing histidine kinase"/>
    <property type="match status" value="1"/>
</dbReference>
<evidence type="ECO:0000256" key="3">
    <source>
        <dbReference type="ARBA" id="ARBA00012438"/>
    </source>
</evidence>
<evidence type="ECO:0000313" key="13">
    <source>
        <dbReference type="EMBL" id="SNU86942.1"/>
    </source>
</evidence>
<dbReference type="GO" id="GO:0000155">
    <property type="term" value="F:phosphorelay sensor kinase activity"/>
    <property type="evidence" value="ECO:0007669"/>
    <property type="project" value="InterPro"/>
</dbReference>
<dbReference type="SMART" id="SM00388">
    <property type="entry name" value="HisKA"/>
    <property type="match status" value="1"/>
</dbReference>
<sequence length="451" mass="51909">MFKKYSIRNRVWRTVFEIALGTFVTILMVVIMSLSFLKLNIVTSHNVGERYRTEDKKTVKQLTNYMKSLGLDYVIFDKETNKIMEGKYLSKEISLFKKVVEEKSNLTLNSVHYDLYTNNNYYVVIRYNEIPEFSNHYFRNISYNMLTFYFLGFGMSISIIVALTRFVKEISLNFKKIKRAANKMGRDSISEQESYSKIIEFDDILRTLHAKGDNLKNLIDREKLEKQDLSFQIAALSHDIKTPLTVLKGNLELLELTVLSTSQQDYTLSMNNSISVLEGYFNSLISYTRMLSEERPAKLIIIEKLLNELHFEVNDLLNMNKVTYSLCNRLTSTSFYGDGSHLMRALSNLLVNAIRFTPVSNKKIEVTLSESSNQIYFEIWNNGQPFSENTLKNGNKLFYTEDYSRGSQHYGIGLAFVNGVATKHGGSLRLFNPARGGASAILSIKKNLQKL</sequence>
<dbReference type="EMBL" id="LT906439">
    <property type="protein sequence ID" value="SNU86942.1"/>
    <property type="molecule type" value="Genomic_DNA"/>
</dbReference>
<evidence type="ECO:0000256" key="7">
    <source>
        <dbReference type="ARBA" id="ARBA00022777"/>
    </source>
</evidence>
<keyword evidence="10 11" id="KW-0472">Membrane</keyword>
<dbReference type="GO" id="GO:0005886">
    <property type="term" value="C:plasma membrane"/>
    <property type="evidence" value="ECO:0007669"/>
    <property type="project" value="TreeGrafter"/>
</dbReference>
<dbReference type="Gene3D" id="3.30.565.10">
    <property type="entry name" value="Histidine kinase-like ATPase, C-terminal domain"/>
    <property type="match status" value="1"/>
</dbReference>
<dbReference type="OrthoDB" id="84942at2"/>
<comment type="catalytic activity">
    <reaction evidence="1">
        <text>ATP + protein L-histidine = ADP + protein N-phospho-L-histidine.</text>
        <dbReference type="EC" id="2.7.13.3"/>
    </reaction>
</comment>
<reference evidence="13 14" key="1">
    <citation type="submission" date="2017-06" db="EMBL/GenBank/DDBJ databases">
        <authorList>
            <consortium name="Pathogen Informatics"/>
        </authorList>
    </citation>
    <scope>NUCLEOTIDE SEQUENCE [LARGE SCALE GENOMIC DNA]</scope>
    <source>
        <strain evidence="13 14">NCTC13788</strain>
    </source>
</reference>
<dbReference type="Proteomes" id="UP000215185">
    <property type="component" value="Chromosome 1"/>
</dbReference>
<dbReference type="EC" id="2.7.13.3" evidence="3"/>
<feature type="transmembrane region" description="Helical" evidence="11">
    <location>
        <begin position="12"/>
        <end position="37"/>
    </location>
</feature>
<evidence type="ECO:0000313" key="14">
    <source>
        <dbReference type="Proteomes" id="UP000215185"/>
    </source>
</evidence>
<evidence type="ECO:0000256" key="9">
    <source>
        <dbReference type="ARBA" id="ARBA00023012"/>
    </source>
</evidence>
<dbReference type="PANTHER" id="PTHR45528">
    <property type="entry name" value="SENSOR HISTIDINE KINASE CPXA"/>
    <property type="match status" value="1"/>
</dbReference>
<dbReference type="InterPro" id="IPR005467">
    <property type="entry name" value="His_kinase_dom"/>
</dbReference>
<organism evidence="13 14">
    <name type="scientific">Streptococcus merionis</name>
    <dbReference type="NCBI Taxonomy" id="400065"/>
    <lineage>
        <taxon>Bacteria</taxon>
        <taxon>Bacillati</taxon>
        <taxon>Bacillota</taxon>
        <taxon>Bacilli</taxon>
        <taxon>Lactobacillales</taxon>
        <taxon>Streptococcaceae</taxon>
        <taxon>Streptococcus</taxon>
    </lineage>
</organism>
<keyword evidence="14" id="KW-1185">Reference proteome</keyword>
<protein>
    <recommendedName>
        <fullName evidence="3">histidine kinase</fullName>
        <ecNumber evidence="3">2.7.13.3</ecNumber>
    </recommendedName>
</protein>
<keyword evidence="4" id="KW-0597">Phosphoprotein</keyword>
<dbReference type="KEGG" id="smen:SAMEA4412692_0445"/>
<feature type="transmembrane region" description="Helical" evidence="11">
    <location>
        <begin position="146"/>
        <end position="167"/>
    </location>
</feature>
<dbReference type="InterPro" id="IPR036890">
    <property type="entry name" value="HATPase_C_sf"/>
</dbReference>
<dbReference type="Gene3D" id="1.10.287.130">
    <property type="match status" value="1"/>
</dbReference>
<evidence type="ECO:0000256" key="5">
    <source>
        <dbReference type="ARBA" id="ARBA00022679"/>
    </source>
</evidence>
<dbReference type="STRING" id="1123308.GCA_000380085_01217"/>
<dbReference type="InterPro" id="IPR003594">
    <property type="entry name" value="HATPase_dom"/>
</dbReference>
<evidence type="ECO:0000256" key="6">
    <source>
        <dbReference type="ARBA" id="ARBA00022692"/>
    </source>
</evidence>
<feature type="domain" description="Histidine kinase" evidence="12">
    <location>
        <begin position="235"/>
        <end position="448"/>
    </location>
</feature>
<keyword evidence="6 11" id="KW-0812">Transmembrane</keyword>
<evidence type="ECO:0000256" key="10">
    <source>
        <dbReference type="ARBA" id="ARBA00023136"/>
    </source>
</evidence>
<dbReference type="InterPro" id="IPR003661">
    <property type="entry name" value="HisK_dim/P_dom"/>
</dbReference>
<evidence type="ECO:0000256" key="8">
    <source>
        <dbReference type="ARBA" id="ARBA00022989"/>
    </source>
</evidence>
<evidence type="ECO:0000256" key="11">
    <source>
        <dbReference type="SAM" id="Phobius"/>
    </source>
</evidence>
<dbReference type="RefSeq" id="WP_018373771.1">
    <property type="nucleotide sequence ID" value="NZ_LT906439.1"/>
</dbReference>
<dbReference type="AlphaFoldDB" id="A0A239SNW1"/>
<comment type="subcellular location">
    <subcellularLocation>
        <location evidence="2">Membrane</location>
        <topology evidence="2">Multi-pass membrane protein</topology>
    </subcellularLocation>
</comment>
<dbReference type="SUPFAM" id="SSF55874">
    <property type="entry name" value="ATPase domain of HSP90 chaperone/DNA topoisomerase II/histidine kinase"/>
    <property type="match status" value="1"/>
</dbReference>
<evidence type="ECO:0000259" key="12">
    <source>
        <dbReference type="PROSITE" id="PS50109"/>
    </source>
</evidence>
<dbReference type="PROSITE" id="PS50109">
    <property type="entry name" value="HIS_KIN"/>
    <property type="match status" value="1"/>
</dbReference>
<dbReference type="InterPro" id="IPR008358">
    <property type="entry name" value="Sig_transdc_His_kin/Pase_MprB"/>
</dbReference>
<dbReference type="InterPro" id="IPR050398">
    <property type="entry name" value="HssS/ArlS-like"/>
</dbReference>
<keyword evidence="5 13" id="KW-0808">Transferase</keyword>
<dbReference type="PANTHER" id="PTHR45528:SF8">
    <property type="entry name" value="HISTIDINE KINASE"/>
    <property type="match status" value="1"/>
</dbReference>